<sequence>MDFDYVETLVTRCKNNDEEAKEKLAYEFKPLIYNISKRTFIDGYNTYDIIQECYHSLFKSVSRYNSEKHRFVAYATNAIKNNMNDLIKRTKTRKSTEGSDALSLHDDVENDFPELQISTEASLCEMCDYDDLKLALKNLNEEELELIDFVFYKNYTVKEYAYFKNMCYSTAIQRKKNILMKILNNISLYY</sequence>
<evidence type="ECO:0000313" key="3">
    <source>
        <dbReference type="Proteomes" id="UP000587880"/>
    </source>
</evidence>
<dbReference type="Proteomes" id="UP000587880">
    <property type="component" value="Unassembled WGS sequence"/>
</dbReference>
<gene>
    <name evidence="2" type="ORF">HF849_24645</name>
</gene>
<dbReference type="GO" id="GO:0006352">
    <property type="term" value="P:DNA-templated transcription initiation"/>
    <property type="evidence" value="ECO:0007669"/>
    <property type="project" value="InterPro"/>
</dbReference>
<evidence type="ECO:0000259" key="1">
    <source>
        <dbReference type="Pfam" id="PF04542"/>
    </source>
</evidence>
<dbReference type="EMBL" id="JABAGD010000085">
    <property type="protein sequence ID" value="NMF07865.1"/>
    <property type="molecule type" value="Genomic_DNA"/>
</dbReference>
<dbReference type="InterPro" id="IPR013325">
    <property type="entry name" value="RNA_pol_sigma_r2"/>
</dbReference>
<name>A0A7X9XS32_CLOBE</name>
<feature type="domain" description="RNA polymerase sigma-70 region 2" evidence="1">
    <location>
        <begin position="27"/>
        <end position="91"/>
    </location>
</feature>
<dbReference type="GO" id="GO:0003700">
    <property type="term" value="F:DNA-binding transcription factor activity"/>
    <property type="evidence" value="ECO:0007669"/>
    <property type="project" value="InterPro"/>
</dbReference>
<accession>A0A7X9XS32</accession>
<dbReference type="RefSeq" id="WP_168983482.1">
    <property type="nucleotide sequence ID" value="NZ_JABAGD010000085.1"/>
</dbReference>
<dbReference type="InterPro" id="IPR007627">
    <property type="entry name" value="RNA_pol_sigma70_r2"/>
</dbReference>
<dbReference type="InterPro" id="IPR013324">
    <property type="entry name" value="RNA_pol_sigma_r3/r4-like"/>
</dbReference>
<proteinExistence type="predicted"/>
<dbReference type="AlphaFoldDB" id="A0A7X9XS32"/>
<protein>
    <submittedName>
        <fullName evidence="2">Sigma-70 family RNA polymerase sigma factor</fullName>
    </submittedName>
</protein>
<dbReference type="Gene3D" id="1.10.1740.10">
    <property type="match status" value="1"/>
</dbReference>
<dbReference type="SUPFAM" id="SSF88946">
    <property type="entry name" value="Sigma2 domain of RNA polymerase sigma factors"/>
    <property type="match status" value="1"/>
</dbReference>
<comment type="caution">
    <text evidence="2">The sequence shown here is derived from an EMBL/GenBank/DDBJ whole genome shotgun (WGS) entry which is preliminary data.</text>
</comment>
<evidence type="ECO:0000313" key="2">
    <source>
        <dbReference type="EMBL" id="NMF07865.1"/>
    </source>
</evidence>
<dbReference type="InterPro" id="IPR014284">
    <property type="entry name" value="RNA_pol_sigma-70_dom"/>
</dbReference>
<dbReference type="NCBIfam" id="TIGR02937">
    <property type="entry name" value="sigma70-ECF"/>
    <property type="match status" value="1"/>
</dbReference>
<organism evidence="2 3">
    <name type="scientific">Clostridium beijerinckii</name>
    <name type="common">Clostridium MP</name>
    <dbReference type="NCBI Taxonomy" id="1520"/>
    <lineage>
        <taxon>Bacteria</taxon>
        <taxon>Bacillati</taxon>
        <taxon>Bacillota</taxon>
        <taxon>Clostridia</taxon>
        <taxon>Eubacteriales</taxon>
        <taxon>Clostridiaceae</taxon>
        <taxon>Clostridium</taxon>
    </lineage>
</organism>
<reference evidence="2 3" key="1">
    <citation type="submission" date="2020-04" db="EMBL/GenBank/DDBJ databases">
        <authorList>
            <person name="Hitch T.C.A."/>
            <person name="Wylensek D."/>
            <person name="Clavel T."/>
        </authorList>
    </citation>
    <scope>NUCLEOTIDE SEQUENCE [LARGE SCALE GENOMIC DNA]</scope>
    <source>
        <strain evidence="2 3">WB01_NA02</strain>
    </source>
</reference>
<dbReference type="SUPFAM" id="SSF88659">
    <property type="entry name" value="Sigma3 and sigma4 domains of RNA polymerase sigma factors"/>
    <property type="match status" value="1"/>
</dbReference>
<dbReference type="Pfam" id="PF04542">
    <property type="entry name" value="Sigma70_r2"/>
    <property type="match status" value="1"/>
</dbReference>